<dbReference type="SUPFAM" id="SSF52540">
    <property type="entry name" value="P-loop containing nucleoside triphosphate hydrolases"/>
    <property type="match status" value="1"/>
</dbReference>
<accession>A0A182TVI2</accession>
<evidence type="ECO:0000313" key="2">
    <source>
        <dbReference type="EnsemblMetazoa" id="AMEC009038-PA"/>
    </source>
</evidence>
<dbReference type="VEuPathDB" id="VectorBase:AMEC009038"/>
<dbReference type="Gene3D" id="3.40.50.300">
    <property type="entry name" value="P-loop containing nucleotide triphosphate hydrolases"/>
    <property type="match status" value="1"/>
</dbReference>
<dbReference type="Proteomes" id="UP000075902">
    <property type="component" value="Unassembled WGS sequence"/>
</dbReference>
<evidence type="ECO:0000313" key="3">
    <source>
        <dbReference type="Proteomes" id="UP000075902"/>
    </source>
</evidence>
<dbReference type="EnsemblMetazoa" id="AMEC009038-RA">
    <property type="protein sequence ID" value="AMEC009038-PA"/>
    <property type="gene ID" value="AMEC009038"/>
</dbReference>
<organism evidence="2 3">
    <name type="scientific">Anopheles melas</name>
    <dbReference type="NCBI Taxonomy" id="34690"/>
    <lineage>
        <taxon>Eukaryota</taxon>
        <taxon>Metazoa</taxon>
        <taxon>Ecdysozoa</taxon>
        <taxon>Arthropoda</taxon>
        <taxon>Hexapoda</taxon>
        <taxon>Insecta</taxon>
        <taxon>Pterygota</taxon>
        <taxon>Neoptera</taxon>
        <taxon>Endopterygota</taxon>
        <taxon>Diptera</taxon>
        <taxon>Nematocera</taxon>
        <taxon>Culicoidea</taxon>
        <taxon>Culicidae</taxon>
        <taxon>Anophelinae</taxon>
        <taxon>Anopheles</taxon>
    </lineage>
</organism>
<feature type="region of interest" description="Disordered" evidence="1">
    <location>
        <begin position="133"/>
        <end position="157"/>
    </location>
</feature>
<reference evidence="3" key="1">
    <citation type="submission" date="2014-01" db="EMBL/GenBank/DDBJ databases">
        <title>The Genome Sequence of Anopheles melas CM1001059_A (V2).</title>
        <authorList>
            <consortium name="The Broad Institute Genomics Platform"/>
            <person name="Neafsey D.E."/>
            <person name="Besansky N."/>
            <person name="Howell P."/>
            <person name="Walton C."/>
            <person name="Young S.K."/>
            <person name="Zeng Q."/>
            <person name="Gargeya S."/>
            <person name="Fitzgerald M."/>
            <person name="Haas B."/>
            <person name="Abouelleil A."/>
            <person name="Allen A.W."/>
            <person name="Alvarado L."/>
            <person name="Arachchi H.M."/>
            <person name="Berlin A.M."/>
            <person name="Chapman S.B."/>
            <person name="Gainer-Dewar J."/>
            <person name="Goldberg J."/>
            <person name="Griggs A."/>
            <person name="Gujja S."/>
            <person name="Hansen M."/>
            <person name="Howarth C."/>
            <person name="Imamovic A."/>
            <person name="Ireland A."/>
            <person name="Larimer J."/>
            <person name="McCowan C."/>
            <person name="Murphy C."/>
            <person name="Pearson M."/>
            <person name="Poon T.W."/>
            <person name="Priest M."/>
            <person name="Roberts A."/>
            <person name="Saif S."/>
            <person name="Shea T."/>
            <person name="Sisk P."/>
            <person name="Sykes S."/>
            <person name="Wortman J."/>
            <person name="Nusbaum C."/>
            <person name="Birren B."/>
        </authorList>
    </citation>
    <scope>NUCLEOTIDE SEQUENCE [LARGE SCALE GENOMIC DNA]</scope>
    <source>
        <strain evidence="3">CM1001059</strain>
    </source>
</reference>
<dbReference type="AlphaFoldDB" id="A0A182TVI2"/>
<keyword evidence="3" id="KW-1185">Reference proteome</keyword>
<reference evidence="2" key="2">
    <citation type="submission" date="2020-05" db="UniProtKB">
        <authorList>
            <consortium name="EnsemblMetazoa"/>
        </authorList>
    </citation>
    <scope>IDENTIFICATION</scope>
    <source>
        <strain evidence="2">CM1001059</strain>
    </source>
</reference>
<sequence>MRYISLRVGFAEAIKLSVLPAVDGTRAVAKVEQGSADGGGDDTAASGGAALCTSARITVVTSLGPEMLCGMPLSSTRLDWALGCPSTTLPASEDAFDCSANGCGCCWCCCWCDSPRCSCSNCILMNTEPEPMDTDEVPEYESSSSRDSNRTPRVRSSCSIRKLNVQPKKDGRRHTKNNAPAKRSGSVVWKILKSLLLLAGIGTLGVYLGGSNHFYQELKHQYHMAQERLAQEMSALCSKRPANFTPILEAMEGAVIGQPHLAAELGHWFQTVGKTPLTCALFVGGTGVGKSLTASLLAKHYPYPSNVLHVTGSEYSDERKRYAAFKATLFRIQRAALTHGNCAHYLLVMDHVSLDGARLVTRICDRLRAISRQYHLQLQMVFVFQAEAPRKLRQATLLATSIPEARLFEFRPIGSSELEECIRREADKLGMELDGTGGFVVQQVAKQINATRHGCKPVRAKLSLYSLEPNTLKP</sequence>
<name>A0A182TVI2_9DIPT</name>
<evidence type="ECO:0000256" key="1">
    <source>
        <dbReference type="SAM" id="MobiDB-lite"/>
    </source>
</evidence>
<proteinExistence type="predicted"/>
<protein>
    <submittedName>
        <fullName evidence="2">Uncharacterized protein</fullName>
    </submittedName>
</protein>
<dbReference type="InterPro" id="IPR027417">
    <property type="entry name" value="P-loop_NTPase"/>
</dbReference>